<dbReference type="Proteomes" id="UP000006546">
    <property type="component" value="Chromosome"/>
</dbReference>
<keyword evidence="5 7" id="KW-1133">Transmembrane helix</keyword>
<feature type="transmembrane region" description="Helical" evidence="7">
    <location>
        <begin position="235"/>
        <end position="254"/>
    </location>
</feature>
<sequence length="448" mass="52013">MSHTNNQNVKDLFATLINQLWRLVSGPITMILIPFFLSAEQQGYWYLFSSISALSIFADLGFSNIILQFSAHEYAFLYFNDKKFLEGDDNHLNKLATFFKFTLKWIGTISVFVFPIIYIIGLVYFIRDGVFSIYIIPWTIYAIGSLINFFNTSVLSFIEGLNKIEEVQKIRFFVSVINTAIVVLVLILRGNIYAISLGIFVSSCTIFINVFGKFRNFLKQLWEISKITKYPWRKEVMPLFIKYALSFSSGYFIFQIYTPLMHLFHGPIFSGKVGITLALINAIFNLGNVWIYTIIPRMNMLVSKKDWRSLDRLFTKRLLLSLGTYFFIGVGIVIFIKIFGSFWIVPKIISRFLPATSIIVLYLCYFIQLIVNSLAIYLRGHKQEPYMVMSIISAVWIACTTFIIGKFLPVEMFFCGFLSMQIIGLPISYLIYKKHKNKWHKEDFENVE</sequence>
<feature type="transmembrane region" description="Helical" evidence="7">
    <location>
        <begin position="385"/>
        <end position="404"/>
    </location>
</feature>
<evidence type="ECO:0000256" key="4">
    <source>
        <dbReference type="ARBA" id="ARBA00022692"/>
    </source>
</evidence>
<protein>
    <submittedName>
        <fullName evidence="8">O-unit flippase, putative</fullName>
    </submittedName>
</protein>
<feature type="transmembrane region" description="Helical" evidence="7">
    <location>
        <begin position="138"/>
        <end position="158"/>
    </location>
</feature>
<evidence type="ECO:0000256" key="6">
    <source>
        <dbReference type="ARBA" id="ARBA00023136"/>
    </source>
</evidence>
<feature type="transmembrane region" description="Helical" evidence="7">
    <location>
        <begin position="274"/>
        <end position="295"/>
    </location>
</feature>
<feature type="transmembrane region" description="Helical" evidence="7">
    <location>
        <begin position="410"/>
        <end position="432"/>
    </location>
</feature>
<feature type="transmembrane region" description="Helical" evidence="7">
    <location>
        <begin position="170"/>
        <end position="188"/>
    </location>
</feature>
<comment type="subcellular location">
    <subcellularLocation>
        <location evidence="1">Cell membrane</location>
        <topology evidence="1">Multi-pass membrane protein</topology>
    </subcellularLocation>
</comment>
<dbReference type="AlphaFoldDB" id="F4LIS6"/>
<feature type="transmembrane region" description="Helical" evidence="7">
    <location>
        <begin position="43"/>
        <end position="67"/>
    </location>
</feature>
<name>F4LIS6_TREBD</name>
<organism evidence="8 9">
    <name type="scientific">Treponema brennaborense (strain DSM 12168 / CIP 105900 / DD5/3)</name>
    <dbReference type="NCBI Taxonomy" id="906968"/>
    <lineage>
        <taxon>Bacteria</taxon>
        <taxon>Pseudomonadati</taxon>
        <taxon>Spirochaetota</taxon>
        <taxon>Spirochaetia</taxon>
        <taxon>Spirochaetales</taxon>
        <taxon>Treponemataceae</taxon>
        <taxon>Treponema</taxon>
    </lineage>
</organism>
<dbReference type="RefSeq" id="WP_013757970.1">
    <property type="nucleotide sequence ID" value="NC_015500.1"/>
</dbReference>
<feature type="transmembrane region" description="Helical" evidence="7">
    <location>
        <begin position="318"/>
        <end position="345"/>
    </location>
</feature>
<evidence type="ECO:0000313" key="9">
    <source>
        <dbReference type="Proteomes" id="UP000006546"/>
    </source>
</evidence>
<reference evidence="9" key="1">
    <citation type="submission" date="2011-04" db="EMBL/GenBank/DDBJ databases">
        <title>The complete genome of Treponema brennaborense DSM 12168.</title>
        <authorList>
            <person name="Lucas S."/>
            <person name="Han J."/>
            <person name="Lapidus A."/>
            <person name="Bruce D."/>
            <person name="Goodwin L."/>
            <person name="Pitluck S."/>
            <person name="Peters L."/>
            <person name="Kyrpides N."/>
            <person name="Mavromatis K."/>
            <person name="Ivanova N."/>
            <person name="Mikhailova N."/>
            <person name="Pagani I."/>
            <person name="Teshima H."/>
            <person name="Detter J.C."/>
            <person name="Tapia R."/>
            <person name="Han C."/>
            <person name="Land M."/>
            <person name="Hauser L."/>
            <person name="Markowitz V."/>
            <person name="Cheng J.-F."/>
            <person name="Hugenholtz P."/>
            <person name="Woyke T."/>
            <person name="Wu D."/>
            <person name="Gronow S."/>
            <person name="Wellnitz S."/>
            <person name="Brambilla E."/>
            <person name="Klenk H.-P."/>
            <person name="Eisen J.A."/>
        </authorList>
    </citation>
    <scope>NUCLEOTIDE SEQUENCE [LARGE SCALE GENOMIC DNA]</scope>
    <source>
        <strain evidence="9">DSM 12168 / CIP 105900 / DD5/3</strain>
    </source>
</reference>
<feature type="transmembrane region" description="Helical" evidence="7">
    <location>
        <begin position="105"/>
        <end position="126"/>
    </location>
</feature>
<comment type="similarity">
    <text evidence="2">Belongs to the polysaccharide synthase family.</text>
</comment>
<evidence type="ECO:0000256" key="2">
    <source>
        <dbReference type="ARBA" id="ARBA00007430"/>
    </source>
</evidence>
<evidence type="ECO:0000313" key="8">
    <source>
        <dbReference type="EMBL" id="AEE16251.1"/>
    </source>
</evidence>
<evidence type="ECO:0000256" key="7">
    <source>
        <dbReference type="SAM" id="Phobius"/>
    </source>
</evidence>
<dbReference type="eggNOG" id="COG2244">
    <property type="taxonomic scope" value="Bacteria"/>
</dbReference>
<keyword evidence="6 7" id="KW-0472">Membrane</keyword>
<keyword evidence="9" id="KW-1185">Reference proteome</keyword>
<dbReference type="STRING" id="906968.Trebr_0815"/>
<evidence type="ECO:0000256" key="3">
    <source>
        <dbReference type="ARBA" id="ARBA00022475"/>
    </source>
</evidence>
<proteinExistence type="inferred from homology"/>
<keyword evidence="3" id="KW-1003">Cell membrane</keyword>
<dbReference type="HOGENOM" id="CLU_048074_0_0_12"/>
<feature type="transmembrane region" description="Helical" evidence="7">
    <location>
        <begin position="194"/>
        <end position="214"/>
    </location>
</feature>
<evidence type="ECO:0000256" key="5">
    <source>
        <dbReference type="ARBA" id="ARBA00022989"/>
    </source>
</evidence>
<keyword evidence="4 7" id="KW-0812">Transmembrane</keyword>
<dbReference type="InterPro" id="IPR050833">
    <property type="entry name" value="Poly_Biosynth_Transport"/>
</dbReference>
<accession>F4LIS6</accession>
<dbReference type="EMBL" id="CP002696">
    <property type="protein sequence ID" value="AEE16251.1"/>
    <property type="molecule type" value="Genomic_DNA"/>
</dbReference>
<gene>
    <name evidence="8" type="ordered locus">Trebr_0815</name>
</gene>
<dbReference type="PANTHER" id="PTHR30250:SF10">
    <property type="entry name" value="LIPOPOLYSACCHARIDE BIOSYNTHESIS PROTEIN WZXC"/>
    <property type="match status" value="1"/>
</dbReference>
<feature type="transmembrane region" description="Helical" evidence="7">
    <location>
        <begin position="20"/>
        <end position="37"/>
    </location>
</feature>
<dbReference type="GO" id="GO:0005886">
    <property type="term" value="C:plasma membrane"/>
    <property type="evidence" value="ECO:0007669"/>
    <property type="project" value="UniProtKB-SubCell"/>
</dbReference>
<dbReference type="PANTHER" id="PTHR30250">
    <property type="entry name" value="PST FAMILY PREDICTED COLANIC ACID TRANSPORTER"/>
    <property type="match status" value="1"/>
</dbReference>
<feature type="transmembrane region" description="Helical" evidence="7">
    <location>
        <begin position="357"/>
        <end position="378"/>
    </location>
</feature>
<dbReference type="KEGG" id="tbe:Trebr_0815"/>
<evidence type="ECO:0000256" key="1">
    <source>
        <dbReference type="ARBA" id="ARBA00004651"/>
    </source>
</evidence>